<evidence type="ECO:0000256" key="5">
    <source>
        <dbReference type="ARBA" id="ARBA00015719"/>
    </source>
</evidence>
<evidence type="ECO:0000256" key="4">
    <source>
        <dbReference type="ARBA" id="ARBA00013115"/>
    </source>
</evidence>
<evidence type="ECO:0000256" key="3">
    <source>
        <dbReference type="ARBA" id="ARBA00006534"/>
    </source>
</evidence>
<dbReference type="RefSeq" id="WP_112304652.1">
    <property type="nucleotide sequence ID" value="NZ_QMDV01000001.1"/>
</dbReference>
<dbReference type="AlphaFoldDB" id="A0A364RJA0"/>
<proteinExistence type="inferred from homology"/>
<evidence type="ECO:0000256" key="2">
    <source>
        <dbReference type="ARBA" id="ARBA00002039"/>
    </source>
</evidence>
<dbReference type="InterPro" id="IPR029062">
    <property type="entry name" value="Class_I_gatase-like"/>
</dbReference>
<evidence type="ECO:0000256" key="7">
    <source>
        <dbReference type="ARBA" id="ARBA00022801"/>
    </source>
</evidence>
<dbReference type="Gene3D" id="3.40.50.880">
    <property type="match status" value="1"/>
</dbReference>
<dbReference type="EC" id="3.4.15.6" evidence="4"/>
<protein>
    <recommendedName>
        <fullName evidence="5">Cyanophycinase</fullName>
        <ecNumber evidence="4">3.4.15.6</ecNumber>
    </recommendedName>
</protein>
<dbReference type="SUPFAM" id="SSF52317">
    <property type="entry name" value="Class I glutamine amidotransferase-like"/>
    <property type="match status" value="1"/>
</dbReference>
<dbReference type="GO" id="GO:0004180">
    <property type="term" value="F:carboxypeptidase activity"/>
    <property type="evidence" value="ECO:0007669"/>
    <property type="project" value="UniProtKB-KW"/>
</dbReference>
<organism evidence="10 11">
    <name type="scientific">Pontibacter arcticus</name>
    <dbReference type="NCBI Taxonomy" id="2080288"/>
    <lineage>
        <taxon>Bacteria</taxon>
        <taxon>Pseudomonadati</taxon>
        <taxon>Bacteroidota</taxon>
        <taxon>Cytophagia</taxon>
        <taxon>Cytophagales</taxon>
        <taxon>Hymenobacteraceae</taxon>
        <taxon>Pontibacter</taxon>
    </lineage>
</organism>
<comment type="catalytic activity">
    <reaction evidence="1">
        <text>[L-4-(L-arginin-2-N-yl)aspartate](n) + H2O = [L-4-(L-arginin-2-N-yl)aspartate](n-1) + L-4-(L-arginin-2-N-yl)aspartate</text>
        <dbReference type="Rhea" id="RHEA:12845"/>
        <dbReference type="Rhea" id="RHEA-COMP:13728"/>
        <dbReference type="Rhea" id="RHEA-COMP:13734"/>
        <dbReference type="ChEBI" id="CHEBI:15377"/>
        <dbReference type="ChEBI" id="CHEBI:137986"/>
        <dbReference type="ChEBI" id="CHEBI:137991"/>
        <dbReference type="EC" id="3.4.15.6"/>
    </reaction>
</comment>
<evidence type="ECO:0000256" key="6">
    <source>
        <dbReference type="ARBA" id="ARBA00022670"/>
    </source>
</evidence>
<feature type="active site" description="Charge relay system" evidence="9">
    <location>
        <position position="196"/>
    </location>
</feature>
<dbReference type="PANTHER" id="PTHR36175">
    <property type="entry name" value="CYANOPHYCINASE"/>
    <property type="match status" value="1"/>
</dbReference>
<dbReference type="OrthoDB" id="4841110at2"/>
<dbReference type="EMBL" id="QMDV01000001">
    <property type="protein sequence ID" value="RAU84372.1"/>
    <property type="molecule type" value="Genomic_DNA"/>
</dbReference>
<dbReference type="InterPro" id="IPR011811">
    <property type="entry name" value="Peptidase_S51_cyanophycinase"/>
</dbReference>
<name>A0A364RJA0_9BACT</name>
<keyword evidence="6" id="KW-0645">Protease</keyword>
<evidence type="ECO:0000256" key="8">
    <source>
        <dbReference type="ARBA" id="ARBA00022825"/>
    </source>
</evidence>
<dbReference type="PIRSF" id="PIRSF032067">
    <property type="entry name" value="Cyanophycinase"/>
    <property type="match status" value="1"/>
</dbReference>
<dbReference type="GO" id="GO:0006508">
    <property type="term" value="P:proteolysis"/>
    <property type="evidence" value="ECO:0007669"/>
    <property type="project" value="UniProtKB-KW"/>
</dbReference>
<evidence type="ECO:0000313" key="11">
    <source>
        <dbReference type="Proteomes" id="UP000251692"/>
    </source>
</evidence>
<reference evidence="10 11" key="2">
    <citation type="submission" date="2018-07" db="EMBL/GenBank/DDBJ databases">
        <title>Pontibacter sp. 2b14 genomic sequence and assembly.</title>
        <authorList>
            <person name="Du Z.-J."/>
        </authorList>
    </citation>
    <scope>NUCLEOTIDE SEQUENCE [LARGE SCALE GENOMIC DNA]</scope>
    <source>
        <strain evidence="10 11">2b14</strain>
    </source>
</reference>
<keyword evidence="11" id="KW-1185">Reference proteome</keyword>
<comment type="caution">
    <text evidence="10">The sequence shown here is derived from an EMBL/GenBank/DDBJ whole genome shotgun (WGS) entry which is preliminary data.</text>
</comment>
<gene>
    <name evidence="10" type="ORF">DP923_04860</name>
</gene>
<accession>A0A364RJA0</accession>
<sequence length="270" mass="29726">MREIKGKLIALGGGDDDGLLKLIHSELCSLNSHIEVITTATTEPEESGTAYKEAFEELGCSSVRFMHIDENHEADTADNIARIEKADVIFFTGGNQLRLAEFLGGTQLLGIMLKRYREEEIIISGTSAGAAVMSDCMIYDGYGHYSLIKGEMKTTAGFGFINNVYIDTHFAERGRFGRLAHAIAHDPGHIGIGLSEETGIMINEGNQVEVFGPGVVTIIDGSKMKFSNTRHVDDNEPIAVENLSMHLLVKGYRYCLKEHLFQPVETEQQV</sequence>
<feature type="active site" description="Charge relay system" evidence="9">
    <location>
        <position position="169"/>
    </location>
</feature>
<keyword evidence="10" id="KW-0121">Carboxypeptidase</keyword>
<dbReference type="GO" id="GO:0008241">
    <property type="term" value="F:peptidyl-dipeptidase activity"/>
    <property type="evidence" value="ECO:0007669"/>
    <property type="project" value="UniProtKB-EC"/>
</dbReference>
<dbReference type="GO" id="GO:0008236">
    <property type="term" value="F:serine-type peptidase activity"/>
    <property type="evidence" value="ECO:0007669"/>
    <property type="project" value="UniProtKB-KW"/>
</dbReference>
<evidence type="ECO:0000256" key="1">
    <source>
        <dbReference type="ARBA" id="ARBA00001092"/>
    </source>
</evidence>
<dbReference type="Proteomes" id="UP000251692">
    <property type="component" value="Unassembled WGS sequence"/>
</dbReference>
<keyword evidence="7 10" id="KW-0378">Hydrolase</keyword>
<comment type="function">
    <text evidence="2">Exopeptidase that catalyzes the hydrolytic cleavage of multi-L-arginyl-poly-L-aspartic acid (cyanophycin; a water-insoluble reserve polymer) into aspartate-arginine dipeptides.</text>
</comment>
<dbReference type="PANTHER" id="PTHR36175:SF1">
    <property type="entry name" value="CYANOPHYCINASE"/>
    <property type="match status" value="1"/>
</dbReference>
<comment type="similarity">
    <text evidence="3">Belongs to the peptidase S51 family.</text>
</comment>
<reference evidence="10 11" key="1">
    <citation type="submission" date="2018-06" db="EMBL/GenBank/DDBJ databases">
        <authorList>
            <person name="Liu Z.-W."/>
        </authorList>
    </citation>
    <scope>NUCLEOTIDE SEQUENCE [LARGE SCALE GENOMIC DNA]</scope>
    <source>
        <strain evidence="10 11">2b14</strain>
    </source>
</reference>
<dbReference type="NCBIfam" id="TIGR02069">
    <property type="entry name" value="cyanophycinase"/>
    <property type="match status" value="1"/>
</dbReference>
<dbReference type="InterPro" id="IPR005320">
    <property type="entry name" value="Peptidase_S51"/>
</dbReference>
<keyword evidence="8" id="KW-0720">Serine protease</keyword>
<evidence type="ECO:0000313" key="10">
    <source>
        <dbReference type="EMBL" id="RAU84372.1"/>
    </source>
</evidence>
<feature type="active site" description="Charge relay system" evidence="9">
    <location>
        <position position="127"/>
    </location>
</feature>
<dbReference type="Pfam" id="PF03575">
    <property type="entry name" value="Peptidase_S51"/>
    <property type="match status" value="1"/>
</dbReference>
<dbReference type="CDD" id="cd03145">
    <property type="entry name" value="GAT1_cyanophycinase"/>
    <property type="match status" value="1"/>
</dbReference>
<evidence type="ECO:0000256" key="9">
    <source>
        <dbReference type="PIRSR" id="PIRSR032067-1"/>
    </source>
</evidence>